<feature type="compositionally biased region" description="Polar residues" evidence="1">
    <location>
        <begin position="135"/>
        <end position="148"/>
    </location>
</feature>
<feature type="region of interest" description="Disordered" evidence="1">
    <location>
        <begin position="97"/>
        <end position="154"/>
    </location>
</feature>
<dbReference type="InterPro" id="IPR018716">
    <property type="entry name" value="DUF2240"/>
</dbReference>
<evidence type="ECO:0000256" key="1">
    <source>
        <dbReference type="SAM" id="MobiDB-lite"/>
    </source>
</evidence>
<sequence length="221" mass="24210">MSEQTDISRLLYTIFDGVGDSVVSRTDVIRLWSLEMQWFLPEDAERIVDALGAAGWMATDDGGLSLAPCVELTIPGLGWRPITRRMLNPPSCEALPPPKVSQTNATFSKPQVGSRAEQPTNQIADERSFARPVVNRQSSASSPGQATRQAHPVDRAEGSIPVLIDIIARESGLENKEVVRRAQRKRRALGPVTLWMALALVAREQGLDMQRVSSAIDRAAQ</sequence>
<dbReference type="AlphaFoldDB" id="A0A075FLY2"/>
<protein>
    <recommendedName>
        <fullName evidence="3">DUF2240 family protein</fullName>
    </recommendedName>
</protein>
<feature type="compositionally biased region" description="Polar residues" evidence="1">
    <location>
        <begin position="100"/>
        <end position="123"/>
    </location>
</feature>
<organism evidence="2">
    <name type="scientific">uncultured marine group II/III euryarchaeote AD1000_22_E05</name>
    <dbReference type="NCBI Taxonomy" id="1457737"/>
    <lineage>
        <taxon>Archaea</taxon>
        <taxon>Methanobacteriati</taxon>
        <taxon>Methanobacteriota</taxon>
        <taxon>environmental samples</taxon>
    </lineage>
</organism>
<reference evidence="2" key="1">
    <citation type="journal article" date="2014" name="Genome Biol. Evol.">
        <title>Pangenome evidence for extensive interdomain horizontal transfer affecting lineage core and shell genes in uncultured planktonic thaumarchaeota and euryarchaeota.</title>
        <authorList>
            <person name="Deschamps P."/>
            <person name="Zivanovic Y."/>
            <person name="Moreira D."/>
            <person name="Rodriguez-Valera F."/>
            <person name="Lopez-Garcia P."/>
        </authorList>
    </citation>
    <scope>NUCLEOTIDE SEQUENCE</scope>
</reference>
<evidence type="ECO:0008006" key="3">
    <source>
        <dbReference type="Google" id="ProtNLM"/>
    </source>
</evidence>
<dbReference type="Pfam" id="PF09999">
    <property type="entry name" value="DUF2240"/>
    <property type="match status" value="1"/>
</dbReference>
<proteinExistence type="predicted"/>
<evidence type="ECO:0000313" key="2">
    <source>
        <dbReference type="EMBL" id="AIE92404.1"/>
    </source>
</evidence>
<accession>A0A075FLY2</accession>
<dbReference type="EMBL" id="KF900364">
    <property type="protein sequence ID" value="AIE92404.1"/>
    <property type="molecule type" value="Genomic_DNA"/>
</dbReference>
<name>A0A075FLY2_9EURY</name>